<evidence type="ECO:0000256" key="5">
    <source>
        <dbReference type="ARBA" id="ARBA00022692"/>
    </source>
</evidence>
<evidence type="ECO:0000256" key="8">
    <source>
        <dbReference type="SAM" id="Phobius"/>
    </source>
</evidence>
<evidence type="ECO:0000259" key="10">
    <source>
        <dbReference type="Pfam" id="PF12704"/>
    </source>
</evidence>
<keyword evidence="6 8" id="KW-1133">Transmembrane helix</keyword>
<feature type="domain" description="MacB-like periplasmic core" evidence="10">
    <location>
        <begin position="2"/>
        <end position="192"/>
    </location>
</feature>
<sequence length="374" mass="39967">MSTAGITIGVMALVTVLSVMNGFEAQLKERILGVLPHAVISQHDGKTPVSETAPQFIQNMSTIAAPEPIVRGEAVIQSSAQLTAGYLIGIEPKLGDPISNHLIAGRLSSLQAGEYKVFLGHSLARSLKVSMGDKIRLMVTNATQFTPLGRIPSQRNFTVAGIFNTGSDVDGQLMIVNMTDASKLMRLPKDTVSGWRVFFSDPFMVTEFADKPMPDGWQWSDWRAQRGELFQAVKMEKNMMGLMLGLIVGVAAFNIISALIMVVMEKQSEVAILKTQGMKQSQVMAIFMVQGASSGVIGAIVGGAVGVALSLNLNAILEAAGVALFSFGGHLPIVIDSFQILLVVVLAIALSLAATVYPSYRASSVKPAEALRYE</sequence>
<evidence type="ECO:0000256" key="2">
    <source>
        <dbReference type="ARBA" id="ARBA00005236"/>
    </source>
</evidence>
<dbReference type="Proteomes" id="UP000315115">
    <property type="component" value="Chromosome 1"/>
</dbReference>
<dbReference type="InterPro" id="IPR051447">
    <property type="entry name" value="Lipoprotein-release_system"/>
</dbReference>
<dbReference type="InterPro" id="IPR003838">
    <property type="entry name" value="ABC3_permease_C"/>
</dbReference>
<dbReference type="AlphaFoldDB" id="A0A510I3S0"/>
<dbReference type="GO" id="GO:0098797">
    <property type="term" value="C:plasma membrane protein complex"/>
    <property type="evidence" value="ECO:0007669"/>
    <property type="project" value="TreeGrafter"/>
</dbReference>
<keyword evidence="3" id="KW-0813">Transport</keyword>
<reference evidence="12" key="1">
    <citation type="submission" date="2019-07" db="EMBL/GenBank/DDBJ databases">
        <title>Complete Genome Sequences of Vibrion rotiferianus strain AM7.</title>
        <authorList>
            <person name="Miyazaki K."/>
            <person name="Wiseschart A."/>
            <person name="Pootanakit K."/>
            <person name="Ishimori K."/>
            <person name="Kitahara K."/>
        </authorList>
    </citation>
    <scope>NUCLEOTIDE SEQUENCE [LARGE SCALE GENOMIC DNA]</scope>
    <source>
        <strain evidence="12">AM7</strain>
    </source>
</reference>
<protein>
    <submittedName>
        <fullName evidence="11">Transporter</fullName>
    </submittedName>
</protein>
<comment type="subcellular location">
    <subcellularLocation>
        <location evidence="1">Cell membrane</location>
        <topology evidence="1">Multi-pass membrane protein</topology>
    </subcellularLocation>
</comment>
<feature type="transmembrane region" description="Helical" evidence="8">
    <location>
        <begin position="340"/>
        <end position="360"/>
    </location>
</feature>
<evidence type="ECO:0000256" key="7">
    <source>
        <dbReference type="ARBA" id="ARBA00023136"/>
    </source>
</evidence>
<evidence type="ECO:0000259" key="9">
    <source>
        <dbReference type="Pfam" id="PF02687"/>
    </source>
</evidence>
<dbReference type="NCBIfam" id="TIGR02212">
    <property type="entry name" value="lolCE"/>
    <property type="match status" value="1"/>
</dbReference>
<dbReference type="PANTHER" id="PTHR30489:SF8">
    <property type="entry name" value="LIPOPROTEIN-RELEASING SYSTEM TRANSMEMBRANE PROTEIN LOLC"/>
    <property type="match status" value="1"/>
</dbReference>
<accession>A0A510I3S0</accession>
<dbReference type="PANTHER" id="PTHR30489">
    <property type="entry name" value="LIPOPROTEIN-RELEASING SYSTEM TRANSMEMBRANE PROTEIN LOLE"/>
    <property type="match status" value="1"/>
</dbReference>
<dbReference type="InterPro" id="IPR011925">
    <property type="entry name" value="LolCE_TM"/>
</dbReference>
<name>A0A510I3S0_9VIBR</name>
<dbReference type="EMBL" id="AP019798">
    <property type="protein sequence ID" value="BBL88335.1"/>
    <property type="molecule type" value="Genomic_DNA"/>
</dbReference>
<gene>
    <name evidence="11" type="ORF">VroAM7_09880</name>
</gene>
<feature type="transmembrane region" description="Helical" evidence="8">
    <location>
        <begin position="284"/>
        <end position="309"/>
    </location>
</feature>
<feature type="domain" description="ABC3 transporter permease C-terminal" evidence="9">
    <location>
        <begin position="242"/>
        <end position="366"/>
    </location>
</feature>
<evidence type="ECO:0000256" key="3">
    <source>
        <dbReference type="ARBA" id="ARBA00022448"/>
    </source>
</evidence>
<proteinExistence type="inferred from homology"/>
<feature type="transmembrane region" description="Helical" evidence="8">
    <location>
        <begin position="6"/>
        <end position="23"/>
    </location>
</feature>
<organism evidence="11 12">
    <name type="scientific">Vibrio rotiferianus</name>
    <dbReference type="NCBI Taxonomy" id="190895"/>
    <lineage>
        <taxon>Bacteria</taxon>
        <taxon>Pseudomonadati</taxon>
        <taxon>Pseudomonadota</taxon>
        <taxon>Gammaproteobacteria</taxon>
        <taxon>Vibrionales</taxon>
        <taxon>Vibrionaceae</taxon>
        <taxon>Vibrio</taxon>
    </lineage>
</organism>
<dbReference type="Pfam" id="PF12704">
    <property type="entry name" value="MacB_PCD"/>
    <property type="match status" value="1"/>
</dbReference>
<evidence type="ECO:0000313" key="11">
    <source>
        <dbReference type="EMBL" id="BBL88335.1"/>
    </source>
</evidence>
<feature type="transmembrane region" description="Helical" evidence="8">
    <location>
        <begin position="242"/>
        <end position="264"/>
    </location>
</feature>
<evidence type="ECO:0000256" key="1">
    <source>
        <dbReference type="ARBA" id="ARBA00004651"/>
    </source>
</evidence>
<dbReference type="GO" id="GO:0044874">
    <property type="term" value="P:lipoprotein localization to outer membrane"/>
    <property type="evidence" value="ECO:0007669"/>
    <property type="project" value="TreeGrafter"/>
</dbReference>
<evidence type="ECO:0000313" key="12">
    <source>
        <dbReference type="Proteomes" id="UP000315115"/>
    </source>
</evidence>
<keyword evidence="7 8" id="KW-0472">Membrane</keyword>
<dbReference type="Pfam" id="PF02687">
    <property type="entry name" value="FtsX"/>
    <property type="match status" value="1"/>
</dbReference>
<feature type="transmembrane region" description="Helical" evidence="8">
    <location>
        <begin position="316"/>
        <end position="334"/>
    </location>
</feature>
<dbReference type="InterPro" id="IPR025857">
    <property type="entry name" value="MacB_PCD"/>
</dbReference>
<evidence type="ECO:0000256" key="6">
    <source>
        <dbReference type="ARBA" id="ARBA00022989"/>
    </source>
</evidence>
<comment type="similarity">
    <text evidence="2">Belongs to the ABC-4 integral membrane protein family. LolC/E subfamily.</text>
</comment>
<keyword evidence="5 8" id="KW-0812">Transmembrane</keyword>
<evidence type="ECO:0000256" key="4">
    <source>
        <dbReference type="ARBA" id="ARBA00022475"/>
    </source>
</evidence>
<keyword evidence="4" id="KW-1003">Cell membrane</keyword>
<dbReference type="GO" id="GO:0042953">
    <property type="term" value="P:lipoprotein transport"/>
    <property type="evidence" value="ECO:0007669"/>
    <property type="project" value="InterPro"/>
</dbReference>